<evidence type="ECO:0000313" key="3">
    <source>
        <dbReference type="Proteomes" id="UP000095287"/>
    </source>
</evidence>
<feature type="compositionally biased region" description="Basic and acidic residues" evidence="1">
    <location>
        <begin position="164"/>
        <end position="178"/>
    </location>
</feature>
<reference evidence="4" key="1">
    <citation type="submission" date="2016-11" db="UniProtKB">
        <authorList>
            <consortium name="WormBaseParasite"/>
        </authorList>
    </citation>
    <scope>IDENTIFICATION</scope>
</reference>
<evidence type="ECO:0000313" key="4">
    <source>
        <dbReference type="WBParaSite" id="L893_g18794.t1"/>
    </source>
</evidence>
<keyword evidence="3" id="KW-1185">Reference proteome</keyword>
<keyword evidence="2" id="KW-1133">Transmembrane helix</keyword>
<organism evidence="3 4">
    <name type="scientific">Steinernema glaseri</name>
    <dbReference type="NCBI Taxonomy" id="37863"/>
    <lineage>
        <taxon>Eukaryota</taxon>
        <taxon>Metazoa</taxon>
        <taxon>Ecdysozoa</taxon>
        <taxon>Nematoda</taxon>
        <taxon>Chromadorea</taxon>
        <taxon>Rhabditida</taxon>
        <taxon>Tylenchina</taxon>
        <taxon>Panagrolaimomorpha</taxon>
        <taxon>Strongyloidoidea</taxon>
        <taxon>Steinernematidae</taxon>
        <taxon>Steinernema</taxon>
    </lineage>
</organism>
<keyword evidence="2" id="KW-0812">Transmembrane</keyword>
<proteinExistence type="predicted"/>
<evidence type="ECO:0000256" key="2">
    <source>
        <dbReference type="SAM" id="Phobius"/>
    </source>
</evidence>
<feature type="compositionally biased region" description="Basic and acidic residues" evidence="1">
    <location>
        <begin position="120"/>
        <end position="129"/>
    </location>
</feature>
<sequence>MGSANAYFLLVNFATFFAFSAATFCCGYSSYGYGSYAYPTYAYSPYAVTYPTQYVRIPIYAIVRRGSYPASPSNYATSPVHQDEYAAPEMTSSYRSSRPSDEILAGYAASPKYTRPRIEHNAADSEDSFRSLPSSPEEEASGMFSSSSSSSADSTNFPTNSGDTSHKPYEFTSEDSRNTWRRLRLA</sequence>
<dbReference type="AlphaFoldDB" id="A0A1I7YQU1"/>
<feature type="compositionally biased region" description="Polar residues" evidence="1">
    <location>
        <begin position="152"/>
        <end position="163"/>
    </location>
</feature>
<accession>A0A1I7YQU1</accession>
<evidence type="ECO:0000256" key="1">
    <source>
        <dbReference type="SAM" id="MobiDB-lite"/>
    </source>
</evidence>
<dbReference type="Proteomes" id="UP000095287">
    <property type="component" value="Unplaced"/>
</dbReference>
<feature type="region of interest" description="Disordered" evidence="1">
    <location>
        <begin position="120"/>
        <end position="186"/>
    </location>
</feature>
<protein>
    <submittedName>
        <fullName evidence="4">Secreted mucin</fullName>
    </submittedName>
</protein>
<feature type="transmembrane region" description="Helical" evidence="2">
    <location>
        <begin position="6"/>
        <end position="28"/>
    </location>
</feature>
<keyword evidence="2" id="KW-0472">Membrane</keyword>
<name>A0A1I7YQU1_9BILA</name>
<dbReference type="WBParaSite" id="L893_g18794.t1">
    <property type="protein sequence ID" value="L893_g18794.t1"/>
    <property type="gene ID" value="L893_g18794"/>
</dbReference>